<keyword evidence="3" id="KW-1185">Reference proteome</keyword>
<accession>A0A089NT19</accession>
<reference evidence="2 3" key="1">
    <citation type="journal article" date="2014" name="PLoS ONE">
        <title>Genome Information of Methylobacterium oryzae, a Plant-Probiotic Methylotroph in the Phyllosphere.</title>
        <authorList>
            <person name="Kwak M.J."/>
            <person name="Jeong H."/>
            <person name="Madhaiyan M."/>
            <person name="Lee Y."/>
            <person name="Sa T.M."/>
            <person name="Oh T.K."/>
            <person name="Kim J.F."/>
        </authorList>
    </citation>
    <scope>NUCLEOTIDE SEQUENCE [LARGE SCALE GENOMIC DNA]</scope>
    <source>
        <strain evidence="2 3">CBMB20</strain>
    </source>
</reference>
<protein>
    <submittedName>
        <fullName evidence="2">Protein of unassigned function</fullName>
    </submittedName>
</protein>
<sequence>MAPAGGLAAPAAAFAGLRGQGRAEESGQEAQGEADGGAADRDVS</sequence>
<evidence type="ECO:0000313" key="3">
    <source>
        <dbReference type="Proteomes" id="UP000029492"/>
    </source>
</evidence>
<evidence type="ECO:0000313" key="2">
    <source>
        <dbReference type="EMBL" id="AIQ89685.1"/>
    </source>
</evidence>
<gene>
    <name evidence="2" type="ORF">MOC_1930</name>
</gene>
<feature type="compositionally biased region" description="Low complexity" evidence="1">
    <location>
        <begin position="28"/>
        <end position="37"/>
    </location>
</feature>
<dbReference type="Proteomes" id="UP000029492">
    <property type="component" value="Chromosome"/>
</dbReference>
<proteinExistence type="predicted"/>
<dbReference type="EMBL" id="CP003811">
    <property type="protein sequence ID" value="AIQ89685.1"/>
    <property type="molecule type" value="Genomic_DNA"/>
</dbReference>
<dbReference type="HOGENOM" id="CLU_3218542_0_0_5"/>
<name>A0A089NT19_9HYPH</name>
<feature type="region of interest" description="Disordered" evidence="1">
    <location>
        <begin position="18"/>
        <end position="44"/>
    </location>
</feature>
<dbReference type="AlphaFoldDB" id="A0A089NT19"/>
<dbReference type="KEGG" id="mor:MOC_1930"/>
<evidence type="ECO:0000256" key="1">
    <source>
        <dbReference type="SAM" id="MobiDB-lite"/>
    </source>
</evidence>
<dbReference type="STRING" id="693986.MOC_1930"/>
<organism evidence="2 3">
    <name type="scientific">Methylobacterium oryzae CBMB20</name>
    <dbReference type="NCBI Taxonomy" id="693986"/>
    <lineage>
        <taxon>Bacteria</taxon>
        <taxon>Pseudomonadati</taxon>
        <taxon>Pseudomonadota</taxon>
        <taxon>Alphaproteobacteria</taxon>
        <taxon>Hyphomicrobiales</taxon>
        <taxon>Methylobacteriaceae</taxon>
        <taxon>Methylobacterium</taxon>
    </lineage>
</organism>